<dbReference type="PRINTS" id="PR00245">
    <property type="entry name" value="OLFACTORYR"/>
</dbReference>
<evidence type="ECO:0000259" key="15">
    <source>
        <dbReference type="PROSITE" id="PS50262"/>
    </source>
</evidence>
<dbReference type="GO" id="GO:0005549">
    <property type="term" value="F:odorant binding"/>
    <property type="evidence" value="ECO:0007669"/>
    <property type="project" value="TreeGrafter"/>
</dbReference>
<feature type="transmembrane region" description="Helical" evidence="14">
    <location>
        <begin position="96"/>
        <end position="118"/>
    </location>
</feature>
<comment type="subcellular location">
    <subcellularLocation>
        <location evidence="1 14">Cell membrane</location>
        <topology evidence="1 14">Multi-pass membrane protein</topology>
    </subcellularLocation>
</comment>
<dbReference type="PRINTS" id="PR00237">
    <property type="entry name" value="GPCRRHODOPSN"/>
</dbReference>
<evidence type="ECO:0000313" key="16">
    <source>
        <dbReference type="Proteomes" id="UP000515150"/>
    </source>
</evidence>
<keyword evidence="5 14" id="KW-0552">Olfaction</keyword>
<keyword evidence="11" id="KW-0325">Glycoprotein</keyword>
<name>A0A6P7LCX0_BETSP</name>
<accession>A0A6P7LCX0</accession>
<evidence type="ECO:0000256" key="13">
    <source>
        <dbReference type="RuleBase" id="RU000688"/>
    </source>
</evidence>
<feature type="transmembrane region" description="Helical" evidence="14">
    <location>
        <begin position="56"/>
        <end position="76"/>
    </location>
</feature>
<sequence length="308" mass="34880">MEDEHNTTYITLGGHLELHTFRYLYFLVMFTAYVLIICFNVSIVCLICVHKSLHEPMYVFIAALLLNSLVFSTNIYPKLLLDFLSDTQVISYSLCLFQFHVYYASAGSEFLLLAAMSYDRYVSICRPLLYPTIMRKSTVSILLVLAWLLPVCSVAVPVSLSADIQLCRFSLDAVYCNNSIYSLDCVSSTVRSVYGLLGLTLTALLPLLFIVFTYSRILMILYNSGRNIRRKAAHTCFPHLLVLLSFSCLSVFDVTIARLGADLPKAAHLVMSLQVILYNPLLNPIIYGLKMKEISKQLEKLLYRVTVN</sequence>
<evidence type="ECO:0000256" key="6">
    <source>
        <dbReference type="ARBA" id="ARBA00022989"/>
    </source>
</evidence>
<dbReference type="FunFam" id="1.20.1070.10:FF:000024">
    <property type="entry name" value="Olfactory receptor"/>
    <property type="match status" value="1"/>
</dbReference>
<dbReference type="OrthoDB" id="10017003at2759"/>
<feature type="transmembrane region" description="Helical" evidence="14">
    <location>
        <begin position="193"/>
        <end position="215"/>
    </location>
</feature>
<dbReference type="Gene3D" id="1.20.1070.10">
    <property type="entry name" value="Rhodopsin 7-helix transmembrane proteins"/>
    <property type="match status" value="1"/>
</dbReference>
<proteinExistence type="inferred from homology"/>
<dbReference type="PANTHER" id="PTHR26451">
    <property type="entry name" value="G_PROTEIN_RECEP_F1_2 DOMAIN-CONTAINING PROTEIN"/>
    <property type="match status" value="1"/>
</dbReference>
<evidence type="ECO:0000256" key="14">
    <source>
        <dbReference type="RuleBase" id="RU363047"/>
    </source>
</evidence>
<evidence type="ECO:0000256" key="9">
    <source>
        <dbReference type="ARBA" id="ARBA00023157"/>
    </source>
</evidence>
<keyword evidence="12 13" id="KW-0807">Transducer</keyword>
<evidence type="ECO:0000313" key="17">
    <source>
        <dbReference type="RefSeq" id="XP_028992053.1"/>
    </source>
</evidence>
<dbReference type="InterPro" id="IPR000276">
    <property type="entry name" value="GPCR_Rhodpsn"/>
</dbReference>
<feature type="transmembrane region" description="Helical" evidence="14">
    <location>
        <begin position="236"/>
        <end position="257"/>
    </location>
</feature>
<dbReference type="InterPro" id="IPR000725">
    <property type="entry name" value="Olfact_rcpt"/>
</dbReference>
<keyword evidence="16" id="KW-1185">Reference proteome</keyword>
<evidence type="ECO:0000256" key="2">
    <source>
        <dbReference type="ARBA" id="ARBA00022475"/>
    </source>
</evidence>
<evidence type="ECO:0000256" key="5">
    <source>
        <dbReference type="ARBA" id="ARBA00022725"/>
    </source>
</evidence>
<feature type="transmembrane region" description="Helical" evidence="14">
    <location>
        <begin position="269"/>
        <end position="289"/>
    </location>
</feature>
<evidence type="ECO:0000256" key="1">
    <source>
        <dbReference type="ARBA" id="ARBA00004651"/>
    </source>
</evidence>
<dbReference type="SUPFAM" id="SSF81321">
    <property type="entry name" value="Family A G protein-coupled receptor-like"/>
    <property type="match status" value="1"/>
</dbReference>
<feature type="transmembrane region" description="Helical" evidence="14">
    <location>
        <begin position="139"/>
        <end position="160"/>
    </location>
</feature>
<evidence type="ECO:0000256" key="3">
    <source>
        <dbReference type="ARBA" id="ARBA00022606"/>
    </source>
</evidence>
<dbReference type="RefSeq" id="XP_028992053.1">
    <property type="nucleotide sequence ID" value="XM_029136220.1"/>
</dbReference>
<gene>
    <name evidence="17" type="primary">LOC114846939</name>
</gene>
<dbReference type="Pfam" id="PF13853">
    <property type="entry name" value="7tm_4"/>
    <property type="match status" value="1"/>
</dbReference>
<protein>
    <recommendedName>
        <fullName evidence="14">Olfactory receptor</fullName>
    </recommendedName>
</protein>
<keyword evidence="4 13" id="KW-0812">Transmembrane</keyword>
<dbReference type="InterPro" id="IPR052921">
    <property type="entry name" value="GPCR1_Superfamily_Member"/>
</dbReference>
<keyword evidence="3 14" id="KW-0716">Sensory transduction</keyword>
<dbReference type="InParanoid" id="A0A6P7LCX0"/>
<dbReference type="GeneID" id="114846939"/>
<keyword evidence="8 14" id="KW-0472">Membrane</keyword>
<dbReference type="Proteomes" id="UP000515150">
    <property type="component" value="Chromosome 21"/>
</dbReference>
<dbReference type="PANTHER" id="PTHR26451:SF847">
    <property type="entry name" value="ODORANT RECEPTOR-RELATED"/>
    <property type="match status" value="1"/>
</dbReference>
<feature type="transmembrane region" description="Helical" evidence="14">
    <location>
        <begin position="23"/>
        <end position="49"/>
    </location>
</feature>
<evidence type="ECO:0000256" key="12">
    <source>
        <dbReference type="ARBA" id="ARBA00023224"/>
    </source>
</evidence>
<evidence type="ECO:0000256" key="7">
    <source>
        <dbReference type="ARBA" id="ARBA00023040"/>
    </source>
</evidence>
<reference evidence="17" key="1">
    <citation type="submission" date="2025-08" db="UniProtKB">
        <authorList>
            <consortium name="RefSeq"/>
        </authorList>
    </citation>
    <scope>IDENTIFICATION</scope>
</reference>
<comment type="similarity">
    <text evidence="13">Belongs to the G-protein coupled receptor 1 family.</text>
</comment>
<evidence type="ECO:0000256" key="4">
    <source>
        <dbReference type="ARBA" id="ARBA00022692"/>
    </source>
</evidence>
<keyword evidence="7 13" id="KW-0297">G-protein coupled receptor</keyword>
<dbReference type="PROSITE" id="PS00237">
    <property type="entry name" value="G_PROTEIN_RECEP_F1_1"/>
    <property type="match status" value="1"/>
</dbReference>
<organism evidence="16 17">
    <name type="scientific">Betta splendens</name>
    <name type="common">Siamese fighting fish</name>
    <dbReference type="NCBI Taxonomy" id="158456"/>
    <lineage>
        <taxon>Eukaryota</taxon>
        <taxon>Metazoa</taxon>
        <taxon>Chordata</taxon>
        <taxon>Craniata</taxon>
        <taxon>Vertebrata</taxon>
        <taxon>Euteleostomi</taxon>
        <taxon>Actinopterygii</taxon>
        <taxon>Neopterygii</taxon>
        <taxon>Teleostei</taxon>
        <taxon>Neoteleostei</taxon>
        <taxon>Acanthomorphata</taxon>
        <taxon>Anabantaria</taxon>
        <taxon>Anabantiformes</taxon>
        <taxon>Anabantoidei</taxon>
        <taxon>Osphronemidae</taxon>
        <taxon>Betta</taxon>
    </lineage>
</organism>
<evidence type="ECO:0000256" key="8">
    <source>
        <dbReference type="ARBA" id="ARBA00023136"/>
    </source>
</evidence>
<feature type="domain" description="G-protein coupled receptors family 1 profile" evidence="15">
    <location>
        <begin position="39"/>
        <end position="287"/>
    </location>
</feature>
<keyword evidence="9" id="KW-1015">Disulfide bond</keyword>
<keyword evidence="2 14" id="KW-1003">Cell membrane</keyword>
<keyword evidence="10 13" id="KW-0675">Receptor</keyword>
<keyword evidence="6 14" id="KW-1133">Transmembrane helix</keyword>
<dbReference type="GO" id="GO:0005886">
    <property type="term" value="C:plasma membrane"/>
    <property type="evidence" value="ECO:0007669"/>
    <property type="project" value="UniProtKB-SubCell"/>
</dbReference>
<dbReference type="PROSITE" id="PS50262">
    <property type="entry name" value="G_PROTEIN_RECEP_F1_2"/>
    <property type="match status" value="1"/>
</dbReference>
<dbReference type="AlphaFoldDB" id="A0A6P7LCX0"/>
<dbReference type="GO" id="GO:0004984">
    <property type="term" value="F:olfactory receptor activity"/>
    <property type="evidence" value="ECO:0007669"/>
    <property type="project" value="InterPro"/>
</dbReference>
<dbReference type="InterPro" id="IPR017452">
    <property type="entry name" value="GPCR_Rhodpsn_7TM"/>
</dbReference>
<dbReference type="GO" id="GO:0004930">
    <property type="term" value="F:G protein-coupled receptor activity"/>
    <property type="evidence" value="ECO:0007669"/>
    <property type="project" value="UniProtKB-KW"/>
</dbReference>
<evidence type="ECO:0000256" key="11">
    <source>
        <dbReference type="ARBA" id="ARBA00023180"/>
    </source>
</evidence>
<dbReference type="KEGG" id="bspl:114846939"/>
<evidence type="ECO:0000256" key="10">
    <source>
        <dbReference type="ARBA" id="ARBA00023170"/>
    </source>
</evidence>